<dbReference type="InterPro" id="IPR009061">
    <property type="entry name" value="DNA-bd_dom_put_sf"/>
</dbReference>
<dbReference type="InterPro" id="IPR000551">
    <property type="entry name" value="MerR-type_HTH_dom"/>
</dbReference>
<evidence type="ECO:0000259" key="2">
    <source>
        <dbReference type="PROSITE" id="PS50937"/>
    </source>
</evidence>
<name>A0A1F5YCS0_9BACT</name>
<feature type="domain" description="HTH merR-type" evidence="2">
    <location>
        <begin position="10"/>
        <end position="80"/>
    </location>
</feature>
<dbReference type="GO" id="GO:0003700">
    <property type="term" value="F:DNA-binding transcription factor activity"/>
    <property type="evidence" value="ECO:0007669"/>
    <property type="project" value="InterPro"/>
</dbReference>
<proteinExistence type="predicted"/>
<comment type="caution">
    <text evidence="3">The sequence shown here is derived from an EMBL/GenBank/DDBJ whole genome shotgun (WGS) entry which is preliminary data.</text>
</comment>
<dbReference type="GO" id="GO:0003677">
    <property type="term" value="F:DNA binding"/>
    <property type="evidence" value="ECO:0007669"/>
    <property type="project" value="UniProtKB-KW"/>
</dbReference>
<evidence type="ECO:0000313" key="4">
    <source>
        <dbReference type="Proteomes" id="UP000179034"/>
    </source>
</evidence>
<keyword evidence="1" id="KW-0238">DNA-binding</keyword>
<dbReference type="AlphaFoldDB" id="A0A1F5YCS0"/>
<accession>A0A1F5YCS0</accession>
<dbReference type="SMART" id="SM00422">
    <property type="entry name" value="HTH_MERR"/>
    <property type="match status" value="1"/>
</dbReference>
<dbReference type="PROSITE" id="PS50937">
    <property type="entry name" value="HTH_MERR_2"/>
    <property type="match status" value="1"/>
</dbReference>
<dbReference type="Pfam" id="PF13411">
    <property type="entry name" value="MerR_1"/>
    <property type="match status" value="1"/>
</dbReference>
<dbReference type="PANTHER" id="PTHR30204:SF15">
    <property type="entry name" value="BLL5018 PROTEIN"/>
    <property type="match status" value="1"/>
</dbReference>
<dbReference type="PANTHER" id="PTHR30204">
    <property type="entry name" value="REDOX-CYCLING DRUG-SENSING TRANSCRIPTIONAL ACTIVATOR SOXR"/>
    <property type="match status" value="1"/>
</dbReference>
<dbReference type="EMBL" id="MFIW01000032">
    <property type="protein sequence ID" value="OGF97944.1"/>
    <property type="molecule type" value="Genomic_DNA"/>
</dbReference>
<protein>
    <recommendedName>
        <fullName evidence="2">HTH merR-type domain-containing protein</fullName>
    </recommendedName>
</protein>
<reference evidence="3 4" key="1">
    <citation type="journal article" date="2016" name="Nat. Commun.">
        <title>Thousands of microbial genomes shed light on interconnected biogeochemical processes in an aquifer system.</title>
        <authorList>
            <person name="Anantharaman K."/>
            <person name="Brown C.T."/>
            <person name="Hug L.A."/>
            <person name="Sharon I."/>
            <person name="Castelle C.J."/>
            <person name="Probst A.J."/>
            <person name="Thomas B.C."/>
            <person name="Singh A."/>
            <person name="Wilkins M.J."/>
            <person name="Karaoz U."/>
            <person name="Brodie E.L."/>
            <person name="Williams K.H."/>
            <person name="Hubbard S.S."/>
            <person name="Banfield J.F."/>
        </authorList>
    </citation>
    <scope>NUCLEOTIDE SEQUENCE [LARGE SCALE GENOMIC DNA]</scope>
</reference>
<gene>
    <name evidence="3" type="ORF">A2Z06_03700</name>
</gene>
<sequence length="118" mass="14132">MELSIGKKEYYSISEVCEITRLKPHVLRYWESQFSFLKPPKNRAGNRTYRRKEIQLIQLIKFLLYVEKYTIEGAQEKLNRLRKEPEETLEIPFEEVAARDIVVSIREDLKDLIAICRE</sequence>
<organism evidence="3 4">
    <name type="scientific">Candidatus Glassbacteria bacterium RBG_16_58_8</name>
    <dbReference type="NCBI Taxonomy" id="1817866"/>
    <lineage>
        <taxon>Bacteria</taxon>
        <taxon>Candidatus Glassiibacteriota</taxon>
    </lineage>
</organism>
<dbReference type="Proteomes" id="UP000179034">
    <property type="component" value="Unassembled WGS sequence"/>
</dbReference>
<dbReference type="InterPro" id="IPR047057">
    <property type="entry name" value="MerR_fam"/>
</dbReference>
<dbReference type="CDD" id="cd04765">
    <property type="entry name" value="HTH_MlrA-like_sg2"/>
    <property type="match status" value="1"/>
</dbReference>
<evidence type="ECO:0000313" key="3">
    <source>
        <dbReference type="EMBL" id="OGF97944.1"/>
    </source>
</evidence>
<dbReference type="SUPFAM" id="SSF46955">
    <property type="entry name" value="Putative DNA-binding domain"/>
    <property type="match status" value="1"/>
</dbReference>
<dbReference type="Gene3D" id="1.10.1660.10">
    <property type="match status" value="1"/>
</dbReference>
<evidence type="ECO:0000256" key="1">
    <source>
        <dbReference type="ARBA" id="ARBA00023125"/>
    </source>
</evidence>